<evidence type="ECO:0000313" key="1">
    <source>
        <dbReference type="EMBL" id="EFX67839.1"/>
    </source>
</evidence>
<dbReference type="EMBL" id="GL732667">
    <property type="protein sequence ID" value="EFX67839.1"/>
    <property type="molecule type" value="Genomic_DNA"/>
</dbReference>
<gene>
    <name evidence="1" type="ORF">DAPPUDRAFT_260969</name>
</gene>
<evidence type="ECO:0000313" key="2">
    <source>
        <dbReference type="Proteomes" id="UP000000305"/>
    </source>
</evidence>
<organism evidence="1 2">
    <name type="scientific">Daphnia pulex</name>
    <name type="common">Water flea</name>
    <dbReference type="NCBI Taxonomy" id="6669"/>
    <lineage>
        <taxon>Eukaryota</taxon>
        <taxon>Metazoa</taxon>
        <taxon>Ecdysozoa</taxon>
        <taxon>Arthropoda</taxon>
        <taxon>Crustacea</taxon>
        <taxon>Branchiopoda</taxon>
        <taxon>Diplostraca</taxon>
        <taxon>Cladocera</taxon>
        <taxon>Anomopoda</taxon>
        <taxon>Daphniidae</taxon>
        <taxon>Daphnia</taxon>
    </lineage>
</organism>
<dbReference type="KEGG" id="dpx:DAPPUDRAFT_260969"/>
<dbReference type="Proteomes" id="UP000000305">
    <property type="component" value="Unassembled WGS sequence"/>
</dbReference>
<accession>E9HK89</accession>
<keyword evidence="2" id="KW-1185">Reference proteome</keyword>
<dbReference type="HOGENOM" id="CLU_2471320_0_0_1"/>
<proteinExistence type="predicted"/>
<sequence>MVFERVPGEEDPALPVDDASRYFKGDIQRQVISVLCCVSSSQSHQPKWPKMECSLLLRWSPGPAQHQIVDLHLRHGTAALFIELFDAS</sequence>
<dbReference type="InParanoid" id="E9HK89"/>
<name>E9HK89_DAPPU</name>
<dbReference type="AlphaFoldDB" id="E9HK89"/>
<protein>
    <submittedName>
        <fullName evidence="1">Uncharacterized protein</fullName>
    </submittedName>
</protein>
<reference evidence="1 2" key="1">
    <citation type="journal article" date="2011" name="Science">
        <title>The ecoresponsive genome of Daphnia pulex.</title>
        <authorList>
            <person name="Colbourne J.K."/>
            <person name="Pfrender M.E."/>
            <person name="Gilbert D."/>
            <person name="Thomas W.K."/>
            <person name="Tucker A."/>
            <person name="Oakley T.H."/>
            <person name="Tokishita S."/>
            <person name="Aerts A."/>
            <person name="Arnold G.J."/>
            <person name="Basu M.K."/>
            <person name="Bauer D.J."/>
            <person name="Caceres C.E."/>
            <person name="Carmel L."/>
            <person name="Casola C."/>
            <person name="Choi J.H."/>
            <person name="Detter J.C."/>
            <person name="Dong Q."/>
            <person name="Dusheyko S."/>
            <person name="Eads B.D."/>
            <person name="Frohlich T."/>
            <person name="Geiler-Samerotte K.A."/>
            <person name="Gerlach D."/>
            <person name="Hatcher P."/>
            <person name="Jogdeo S."/>
            <person name="Krijgsveld J."/>
            <person name="Kriventseva E.V."/>
            <person name="Kultz D."/>
            <person name="Laforsch C."/>
            <person name="Lindquist E."/>
            <person name="Lopez J."/>
            <person name="Manak J.R."/>
            <person name="Muller J."/>
            <person name="Pangilinan J."/>
            <person name="Patwardhan R.P."/>
            <person name="Pitluck S."/>
            <person name="Pritham E.J."/>
            <person name="Rechtsteiner A."/>
            <person name="Rho M."/>
            <person name="Rogozin I.B."/>
            <person name="Sakarya O."/>
            <person name="Salamov A."/>
            <person name="Schaack S."/>
            <person name="Shapiro H."/>
            <person name="Shiga Y."/>
            <person name="Skalitzky C."/>
            <person name="Smith Z."/>
            <person name="Souvorov A."/>
            <person name="Sung W."/>
            <person name="Tang Z."/>
            <person name="Tsuchiya D."/>
            <person name="Tu H."/>
            <person name="Vos H."/>
            <person name="Wang M."/>
            <person name="Wolf Y.I."/>
            <person name="Yamagata H."/>
            <person name="Yamada T."/>
            <person name="Ye Y."/>
            <person name="Shaw J.R."/>
            <person name="Andrews J."/>
            <person name="Crease T.J."/>
            <person name="Tang H."/>
            <person name="Lucas S.M."/>
            <person name="Robertson H.M."/>
            <person name="Bork P."/>
            <person name="Koonin E.V."/>
            <person name="Zdobnov E.M."/>
            <person name="Grigoriev I.V."/>
            <person name="Lynch M."/>
            <person name="Boore J.L."/>
        </authorList>
    </citation>
    <scope>NUCLEOTIDE SEQUENCE [LARGE SCALE GENOMIC DNA]</scope>
</reference>